<evidence type="ECO:0000256" key="1">
    <source>
        <dbReference type="ARBA" id="ARBA00023015"/>
    </source>
</evidence>
<dbReference type="SMART" id="SM00345">
    <property type="entry name" value="HTH_GNTR"/>
    <property type="match status" value="1"/>
</dbReference>
<proteinExistence type="predicted"/>
<reference evidence="5 6" key="1">
    <citation type="submission" date="2018-08" db="EMBL/GenBank/DDBJ databases">
        <title>Comamonas testosteroni strain SWCO2.</title>
        <authorList>
            <person name="Jiang N."/>
            <person name="Zhang X.Z."/>
        </authorList>
    </citation>
    <scope>NUCLEOTIDE SEQUENCE [LARGE SCALE GENOMIC DNA]</scope>
    <source>
        <strain evidence="5 6">SWCO2</strain>
    </source>
</reference>
<sequence>MKAATDTQNLTERIADEIRDKLVHGEFAPGQRLSEAALSEALDISRNTLREVFRMLTKEGLLVHEPNKGVSVAVPSMASIIDIYRVRRMIECQALAQAYPMHPARTLMHDAVAQAKSHASAENWSEVGTANMAFHKAIVALADSERLNEMFSHLLAELRLAFGLLRDPHFLHAPYVDMNQKILQIFEEGKAAEAAQELNAYLVHSERIILAAYARRLAEAGIKVS</sequence>
<dbReference type="AlphaFoldDB" id="A0A373FES5"/>
<dbReference type="SUPFAM" id="SSF46785">
    <property type="entry name" value="Winged helix' DNA-binding domain"/>
    <property type="match status" value="1"/>
</dbReference>
<dbReference type="SUPFAM" id="SSF48008">
    <property type="entry name" value="GntR ligand-binding domain-like"/>
    <property type="match status" value="1"/>
</dbReference>
<dbReference type="Proteomes" id="UP000261948">
    <property type="component" value="Unassembled WGS sequence"/>
</dbReference>
<evidence type="ECO:0000256" key="2">
    <source>
        <dbReference type="ARBA" id="ARBA00023125"/>
    </source>
</evidence>
<dbReference type="SMART" id="SM00895">
    <property type="entry name" value="FCD"/>
    <property type="match status" value="1"/>
</dbReference>
<organism evidence="5 6">
    <name type="scientific">Comamonas testosteroni</name>
    <name type="common">Pseudomonas testosteroni</name>
    <dbReference type="NCBI Taxonomy" id="285"/>
    <lineage>
        <taxon>Bacteria</taxon>
        <taxon>Pseudomonadati</taxon>
        <taxon>Pseudomonadota</taxon>
        <taxon>Betaproteobacteria</taxon>
        <taxon>Burkholderiales</taxon>
        <taxon>Comamonadaceae</taxon>
        <taxon>Comamonas</taxon>
    </lineage>
</organism>
<dbReference type="InterPro" id="IPR000524">
    <property type="entry name" value="Tscrpt_reg_HTH_GntR"/>
</dbReference>
<name>A0A373FES5_COMTE</name>
<dbReference type="InterPro" id="IPR036388">
    <property type="entry name" value="WH-like_DNA-bd_sf"/>
</dbReference>
<gene>
    <name evidence="5" type="ORF">DZC30_16185</name>
</gene>
<dbReference type="InterPro" id="IPR008920">
    <property type="entry name" value="TF_FadR/GntR_C"/>
</dbReference>
<evidence type="ECO:0000313" key="5">
    <source>
        <dbReference type="EMBL" id="RGE42654.1"/>
    </source>
</evidence>
<dbReference type="EMBL" id="QURR01000022">
    <property type="protein sequence ID" value="RGE42654.1"/>
    <property type="molecule type" value="Genomic_DNA"/>
</dbReference>
<keyword evidence="3" id="KW-0804">Transcription</keyword>
<comment type="caution">
    <text evidence="5">The sequence shown here is derived from an EMBL/GenBank/DDBJ whole genome shotgun (WGS) entry which is preliminary data.</text>
</comment>
<keyword evidence="1" id="KW-0805">Transcription regulation</keyword>
<dbReference type="CDD" id="cd07377">
    <property type="entry name" value="WHTH_GntR"/>
    <property type="match status" value="1"/>
</dbReference>
<dbReference type="InterPro" id="IPR011711">
    <property type="entry name" value="GntR_C"/>
</dbReference>
<protein>
    <submittedName>
        <fullName evidence="5">GntR family transcriptional regulator</fullName>
    </submittedName>
</protein>
<dbReference type="PRINTS" id="PR00035">
    <property type="entry name" value="HTHGNTR"/>
</dbReference>
<dbReference type="GO" id="GO:0003700">
    <property type="term" value="F:DNA-binding transcription factor activity"/>
    <property type="evidence" value="ECO:0007669"/>
    <property type="project" value="InterPro"/>
</dbReference>
<dbReference type="PANTHER" id="PTHR43537:SF45">
    <property type="entry name" value="GNTR FAMILY REGULATORY PROTEIN"/>
    <property type="match status" value="1"/>
</dbReference>
<dbReference type="GO" id="GO:0003677">
    <property type="term" value="F:DNA binding"/>
    <property type="evidence" value="ECO:0007669"/>
    <property type="project" value="UniProtKB-KW"/>
</dbReference>
<evidence type="ECO:0000313" key="6">
    <source>
        <dbReference type="Proteomes" id="UP000261948"/>
    </source>
</evidence>
<keyword evidence="6" id="KW-1185">Reference proteome</keyword>
<evidence type="ECO:0000259" key="4">
    <source>
        <dbReference type="PROSITE" id="PS50949"/>
    </source>
</evidence>
<dbReference type="Gene3D" id="1.10.10.10">
    <property type="entry name" value="Winged helix-like DNA-binding domain superfamily/Winged helix DNA-binding domain"/>
    <property type="match status" value="1"/>
</dbReference>
<dbReference type="Gene3D" id="1.20.120.530">
    <property type="entry name" value="GntR ligand-binding domain-like"/>
    <property type="match status" value="1"/>
</dbReference>
<accession>A0A373FES5</accession>
<dbReference type="Pfam" id="PF07729">
    <property type="entry name" value="FCD"/>
    <property type="match status" value="1"/>
</dbReference>
<dbReference type="InterPro" id="IPR036390">
    <property type="entry name" value="WH_DNA-bd_sf"/>
</dbReference>
<dbReference type="Pfam" id="PF00392">
    <property type="entry name" value="GntR"/>
    <property type="match status" value="1"/>
</dbReference>
<dbReference type="OrthoDB" id="8638122at2"/>
<keyword evidence="2" id="KW-0238">DNA-binding</keyword>
<dbReference type="PROSITE" id="PS50949">
    <property type="entry name" value="HTH_GNTR"/>
    <property type="match status" value="1"/>
</dbReference>
<evidence type="ECO:0000256" key="3">
    <source>
        <dbReference type="ARBA" id="ARBA00023163"/>
    </source>
</evidence>
<dbReference type="PANTHER" id="PTHR43537">
    <property type="entry name" value="TRANSCRIPTIONAL REGULATOR, GNTR FAMILY"/>
    <property type="match status" value="1"/>
</dbReference>
<feature type="domain" description="HTH gntR-type" evidence="4">
    <location>
        <begin position="8"/>
        <end position="75"/>
    </location>
</feature>